<dbReference type="SMART" id="SM00008">
    <property type="entry name" value="HormR"/>
    <property type="match status" value="1"/>
</dbReference>
<dbReference type="PROSITE" id="PS50227">
    <property type="entry name" value="G_PROTEIN_RECEP_F2_3"/>
    <property type="match status" value="1"/>
</dbReference>
<protein>
    <recommendedName>
        <fullName evidence="1">G-protein coupled receptors family 2 profile 1 domain-containing protein</fullName>
    </recommendedName>
</protein>
<organism evidence="2 3">
    <name type="scientific">Ranatra chinensis</name>
    <dbReference type="NCBI Taxonomy" id="642074"/>
    <lineage>
        <taxon>Eukaryota</taxon>
        <taxon>Metazoa</taxon>
        <taxon>Ecdysozoa</taxon>
        <taxon>Arthropoda</taxon>
        <taxon>Hexapoda</taxon>
        <taxon>Insecta</taxon>
        <taxon>Pterygota</taxon>
        <taxon>Neoptera</taxon>
        <taxon>Paraneoptera</taxon>
        <taxon>Hemiptera</taxon>
        <taxon>Heteroptera</taxon>
        <taxon>Panheteroptera</taxon>
        <taxon>Nepomorpha</taxon>
        <taxon>Nepidae</taxon>
        <taxon>Ranatrinae</taxon>
        <taxon>Ranatra</taxon>
    </lineage>
</organism>
<accession>A0ABD0YQM4</accession>
<feature type="domain" description="G-protein coupled receptors family 2 profile 1" evidence="1">
    <location>
        <begin position="45"/>
        <end position="101"/>
    </location>
</feature>
<comment type="caution">
    <text evidence="2">The sequence shown here is derived from an EMBL/GenBank/DDBJ whole genome shotgun (WGS) entry which is preliminary data.</text>
</comment>
<dbReference type="InterPro" id="IPR017983">
    <property type="entry name" value="GPCR_2_secretin-like_CS"/>
</dbReference>
<dbReference type="EMBL" id="JBFDAA010000004">
    <property type="protein sequence ID" value="KAL1138279.1"/>
    <property type="molecule type" value="Genomic_DNA"/>
</dbReference>
<dbReference type="SUPFAM" id="SSF111418">
    <property type="entry name" value="Hormone receptor domain"/>
    <property type="match status" value="1"/>
</dbReference>
<keyword evidence="3" id="KW-1185">Reference proteome</keyword>
<dbReference type="Pfam" id="PF02793">
    <property type="entry name" value="HRM"/>
    <property type="match status" value="1"/>
</dbReference>
<gene>
    <name evidence="2" type="ORF">AAG570_009968</name>
</gene>
<dbReference type="Proteomes" id="UP001558652">
    <property type="component" value="Unassembled WGS sequence"/>
</dbReference>
<dbReference type="InterPro" id="IPR001879">
    <property type="entry name" value="GPCR_2_extracellular_dom"/>
</dbReference>
<dbReference type="Gene3D" id="4.10.1240.10">
    <property type="entry name" value="GPCR, family 2, extracellular hormone receptor domain"/>
    <property type="match status" value="1"/>
</dbReference>
<dbReference type="InterPro" id="IPR036445">
    <property type="entry name" value="GPCR_2_extracell_dom_sf"/>
</dbReference>
<sequence length="253" mass="27640">MSSLLVRTGSFGKTVALVHVATETEPPKMTKQVWINEETTDYGEYCDAVFDGWSCWPPTEAGSTAYAPCPHFITGFDPNSKWTSLHCITAPTSHYLLTGHWRVALCHGRNLSVRSERDIQQGNISHLEDDARPTPPDHVLAKTSVKFEHPSRCVHEMSVREDRVGMEGCKCGLGGVMKSRDIETNTDGEARAYQGIRVSCYRPVASCSRIGPKLVGGHVPKSQGGTCEKDLVASGDTAHKEVEEEIRAGIGEG</sequence>
<evidence type="ECO:0000313" key="2">
    <source>
        <dbReference type="EMBL" id="KAL1138279.1"/>
    </source>
</evidence>
<proteinExistence type="predicted"/>
<dbReference type="PROSITE" id="PS00649">
    <property type="entry name" value="G_PROTEIN_RECEP_F2_1"/>
    <property type="match status" value="1"/>
</dbReference>
<evidence type="ECO:0000259" key="1">
    <source>
        <dbReference type="PROSITE" id="PS50227"/>
    </source>
</evidence>
<dbReference type="AlphaFoldDB" id="A0ABD0YQM4"/>
<reference evidence="2 3" key="1">
    <citation type="submission" date="2024-07" db="EMBL/GenBank/DDBJ databases">
        <title>Chromosome-level genome assembly of the water stick insect Ranatra chinensis (Heteroptera: Nepidae).</title>
        <authorList>
            <person name="Liu X."/>
        </authorList>
    </citation>
    <scope>NUCLEOTIDE SEQUENCE [LARGE SCALE GENOMIC DNA]</scope>
    <source>
        <strain evidence="2">Cailab_2021Rc</strain>
        <tissue evidence="2">Muscle</tissue>
    </source>
</reference>
<evidence type="ECO:0000313" key="3">
    <source>
        <dbReference type="Proteomes" id="UP001558652"/>
    </source>
</evidence>
<name>A0ABD0YQM4_9HEMI</name>